<accession>A0A225NG74</accession>
<dbReference type="AlphaFoldDB" id="A0A225NG74"/>
<evidence type="ECO:0000313" key="3">
    <source>
        <dbReference type="Proteomes" id="UP000215377"/>
    </source>
</evidence>
<keyword evidence="1" id="KW-0472">Membrane</keyword>
<dbReference type="InterPro" id="IPR036465">
    <property type="entry name" value="vWFA_dom_sf"/>
</dbReference>
<keyword evidence="3" id="KW-1185">Reference proteome</keyword>
<protein>
    <recommendedName>
        <fullName evidence="4">VWFA domain-containing protein</fullName>
    </recommendedName>
</protein>
<proteinExistence type="predicted"/>
<dbReference type="Gene3D" id="3.40.50.410">
    <property type="entry name" value="von Willebrand factor, type A domain"/>
    <property type="match status" value="1"/>
</dbReference>
<name>A0A225NG74_9RHOB</name>
<gene>
    <name evidence="2" type="ORF">ATO3_15560</name>
</gene>
<dbReference type="Proteomes" id="UP000215377">
    <property type="component" value="Unassembled WGS sequence"/>
</dbReference>
<sequence>MTGIELLRPWWLLALPVLGLLAFWLLHRPASLGAWKAAIDPALMAAMARIGRVPEARASRAALVPLGAAACVVLALSGPAVEVRDAPSFRNLDGVVLVMDLSPSVTGGEALEPLRTAARVLLARLGSRPAALVVYGGDAYLAAPLTSDTTQIGLTVALLDEDIVPDPGSRPAVALARAGALLREAEIVAGDVVLFSDGGGIDGAAHRQAADLAGQGARLWTVSAGAAGDSDTEALSALAETGGGALHDTAQASALADAIAAGRTARLGETDIAMLTLNDLGRWLLLPALLLCALLFRRRA</sequence>
<keyword evidence="1" id="KW-0812">Transmembrane</keyword>
<comment type="caution">
    <text evidence="2">The sequence shown here is derived from an EMBL/GenBank/DDBJ whole genome shotgun (WGS) entry which is preliminary data.</text>
</comment>
<feature type="transmembrane region" description="Helical" evidence="1">
    <location>
        <begin position="7"/>
        <end position="26"/>
    </location>
</feature>
<dbReference type="SUPFAM" id="SSF53300">
    <property type="entry name" value="vWA-like"/>
    <property type="match status" value="1"/>
</dbReference>
<evidence type="ECO:0008006" key="4">
    <source>
        <dbReference type="Google" id="ProtNLM"/>
    </source>
</evidence>
<dbReference type="OrthoDB" id="8005957at2"/>
<dbReference type="EMBL" id="AQQR01000006">
    <property type="protein sequence ID" value="OWU72497.1"/>
    <property type="molecule type" value="Genomic_DNA"/>
</dbReference>
<evidence type="ECO:0000313" key="2">
    <source>
        <dbReference type="EMBL" id="OWU72497.1"/>
    </source>
</evidence>
<organism evidence="2 3">
    <name type="scientific">Marinibacterium profundimaris</name>
    <dbReference type="NCBI Taxonomy" id="1679460"/>
    <lineage>
        <taxon>Bacteria</taxon>
        <taxon>Pseudomonadati</taxon>
        <taxon>Pseudomonadota</taxon>
        <taxon>Alphaproteobacteria</taxon>
        <taxon>Rhodobacterales</taxon>
        <taxon>Paracoccaceae</taxon>
        <taxon>Marinibacterium</taxon>
    </lineage>
</organism>
<reference evidence="2 3" key="1">
    <citation type="submission" date="2013-04" db="EMBL/GenBank/DDBJ databases">
        <title>Oceanicola sp. 22II1-22F33 Genome Sequencing.</title>
        <authorList>
            <person name="Lai Q."/>
            <person name="Li G."/>
            <person name="Shao Z."/>
        </authorList>
    </citation>
    <scope>NUCLEOTIDE SEQUENCE [LARGE SCALE GENOMIC DNA]</scope>
    <source>
        <strain evidence="2 3">22II1-22F33</strain>
    </source>
</reference>
<dbReference type="RefSeq" id="WP_088650811.1">
    <property type="nucleotide sequence ID" value="NZ_AQQR01000006.1"/>
</dbReference>
<evidence type="ECO:0000256" key="1">
    <source>
        <dbReference type="SAM" id="Phobius"/>
    </source>
</evidence>
<keyword evidence="1" id="KW-1133">Transmembrane helix</keyword>